<comment type="caution">
    <text evidence="2">The sequence shown here is derived from an EMBL/GenBank/DDBJ whole genome shotgun (WGS) entry which is preliminary data.</text>
</comment>
<feature type="region of interest" description="Disordered" evidence="1">
    <location>
        <begin position="1"/>
        <end position="23"/>
    </location>
</feature>
<dbReference type="InterPro" id="IPR044925">
    <property type="entry name" value="His-Me_finger_sf"/>
</dbReference>
<evidence type="ECO:0000256" key="1">
    <source>
        <dbReference type="SAM" id="MobiDB-lite"/>
    </source>
</evidence>
<reference evidence="2" key="1">
    <citation type="journal article" date="2015" name="Nature">
        <title>Complex archaea that bridge the gap between prokaryotes and eukaryotes.</title>
        <authorList>
            <person name="Spang A."/>
            <person name="Saw J.H."/>
            <person name="Jorgensen S.L."/>
            <person name="Zaremba-Niedzwiedzka K."/>
            <person name="Martijn J."/>
            <person name="Lind A.E."/>
            <person name="van Eijk R."/>
            <person name="Schleper C."/>
            <person name="Guy L."/>
            <person name="Ettema T.J."/>
        </authorList>
    </citation>
    <scope>NUCLEOTIDE SEQUENCE</scope>
</reference>
<proteinExistence type="predicted"/>
<gene>
    <name evidence="2" type="ORF">LCGC14_0400010</name>
</gene>
<dbReference type="InterPro" id="IPR004211">
    <property type="entry name" value="Endonuclease_7"/>
</dbReference>
<organism evidence="2">
    <name type="scientific">marine sediment metagenome</name>
    <dbReference type="NCBI Taxonomy" id="412755"/>
    <lineage>
        <taxon>unclassified sequences</taxon>
        <taxon>metagenomes</taxon>
        <taxon>ecological metagenomes</taxon>
    </lineage>
</organism>
<dbReference type="Gene3D" id="3.40.1800.10">
    <property type="entry name" value="His-Me finger endonucleases"/>
    <property type="match status" value="1"/>
</dbReference>
<dbReference type="InterPro" id="IPR038563">
    <property type="entry name" value="Endonuclease_7_sf"/>
</dbReference>
<sequence>MTYDDKAEEKKEERRRNWREKRRRYKKCHREQVRRYQHEWYEQNREKLRRRSRQQYLRANYGMTPEDYEQLLQAGNKRCWLCGTTEPGRNDKHFSVDHDHITGRIRGLLCFACNAGIIGRMEEREVTLKTLANYLKGKKACRILQMHS</sequence>
<evidence type="ECO:0008006" key="3">
    <source>
        <dbReference type="Google" id="ProtNLM"/>
    </source>
</evidence>
<protein>
    <recommendedName>
        <fullName evidence="3">Recombination endonuclease VII</fullName>
    </recommendedName>
</protein>
<accession>A0A0F9T2T0</accession>
<dbReference type="AlphaFoldDB" id="A0A0F9T2T0"/>
<dbReference type="Pfam" id="PF02945">
    <property type="entry name" value="Endonuclease_7"/>
    <property type="match status" value="1"/>
</dbReference>
<feature type="compositionally biased region" description="Basic and acidic residues" evidence="1">
    <location>
        <begin position="1"/>
        <end position="15"/>
    </location>
</feature>
<evidence type="ECO:0000313" key="2">
    <source>
        <dbReference type="EMBL" id="KKN73549.1"/>
    </source>
</evidence>
<dbReference type="SUPFAM" id="SSF54060">
    <property type="entry name" value="His-Me finger endonucleases"/>
    <property type="match status" value="1"/>
</dbReference>
<name>A0A0F9T2T0_9ZZZZ</name>
<dbReference type="EMBL" id="LAZR01000342">
    <property type="protein sequence ID" value="KKN73549.1"/>
    <property type="molecule type" value="Genomic_DNA"/>
</dbReference>